<accession>A0A1H3WBD6</accession>
<organism evidence="6 7">
    <name type="scientific">Haloplanus vescus</name>
    <dbReference type="NCBI Taxonomy" id="555874"/>
    <lineage>
        <taxon>Archaea</taxon>
        <taxon>Methanobacteriati</taxon>
        <taxon>Methanobacteriota</taxon>
        <taxon>Stenosarchaea group</taxon>
        <taxon>Halobacteria</taxon>
        <taxon>Halobacteriales</taxon>
        <taxon>Haloferacaceae</taxon>
        <taxon>Haloplanus</taxon>
    </lineage>
</organism>
<feature type="compositionally biased region" description="Low complexity" evidence="4">
    <location>
        <begin position="43"/>
        <end position="69"/>
    </location>
</feature>
<evidence type="ECO:0000313" key="6">
    <source>
        <dbReference type="EMBL" id="SDZ83578.1"/>
    </source>
</evidence>
<keyword evidence="1 3" id="KW-0479">Metal-binding</keyword>
<dbReference type="SUPFAM" id="SSF49503">
    <property type="entry name" value="Cupredoxins"/>
    <property type="match status" value="1"/>
</dbReference>
<feature type="binding site" evidence="3">
    <location>
        <position position="106"/>
    </location>
    <ligand>
        <name>Cu cation</name>
        <dbReference type="ChEBI" id="CHEBI:23378"/>
    </ligand>
</feature>
<comment type="cofactor">
    <cofactor evidence="3">
        <name>Cu(2+)</name>
        <dbReference type="ChEBI" id="CHEBI:29036"/>
    </cofactor>
    <text evidence="3">The crystal structure with reduced Cu(1+) has also been determined.</text>
</comment>
<dbReference type="OrthoDB" id="186995at2157"/>
<keyword evidence="2 3" id="KW-0186">Copper</keyword>
<feature type="binding site" evidence="3">
    <location>
        <position position="167"/>
    </location>
    <ligand>
        <name>Cu cation</name>
        <dbReference type="ChEBI" id="CHEBI:23378"/>
    </ligand>
</feature>
<dbReference type="AlphaFoldDB" id="A0A1H3WBD6"/>
<dbReference type="InterPro" id="IPR002387">
    <property type="entry name" value="Plastocyanin"/>
</dbReference>
<feature type="binding site" evidence="3">
    <location>
        <position position="159"/>
    </location>
    <ligand>
        <name>Cu cation</name>
        <dbReference type="ChEBI" id="CHEBI:23378"/>
    </ligand>
</feature>
<dbReference type="Pfam" id="PF00127">
    <property type="entry name" value="Copper-bind"/>
    <property type="match status" value="1"/>
</dbReference>
<dbReference type="InterPro" id="IPR000923">
    <property type="entry name" value="BlueCu_1"/>
</dbReference>
<dbReference type="GO" id="GO:0005507">
    <property type="term" value="F:copper ion binding"/>
    <property type="evidence" value="ECO:0007669"/>
    <property type="project" value="InterPro"/>
</dbReference>
<dbReference type="PRINTS" id="PR00157">
    <property type="entry name" value="PLASTOCYANIN"/>
</dbReference>
<evidence type="ECO:0000259" key="5">
    <source>
        <dbReference type="Pfam" id="PF00127"/>
    </source>
</evidence>
<protein>
    <submittedName>
        <fullName evidence="6">Plastocyanin</fullName>
    </submittedName>
</protein>
<evidence type="ECO:0000256" key="3">
    <source>
        <dbReference type="PIRSR" id="PIRSR602387-1"/>
    </source>
</evidence>
<dbReference type="Proteomes" id="UP000236755">
    <property type="component" value="Unassembled WGS sequence"/>
</dbReference>
<evidence type="ECO:0000256" key="4">
    <source>
        <dbReference type="SAM" id="MobiDB-lite"/>
    </source>
</evidence>
<feature type="domain" description="Blue (type 1) copper" evidence="5">
    <location>
        <begin position="73"/>
        <end position="173"/>
    </location>
</feature>
<dbReference type="InterPro" id="IPR008972">
    <property type="entry name" value="Cupredoxin"/>
</dbReference>
<evidence type="ECO:0000313" key="7">
    <source>
        <dbReference type="Proteomes" id="UP000236755"/>
    </source>
</evidence>
<feature type="region of interest" description="Disordered" evidence="4">
    <location>
        <begin position="27"/>
        <end position="77"/>
    </location>
</feature>
<evidence type="ECO:0000256" key="1">
    <source>
        <dbReference type="ARBA" id="ARBA00022723"/>
    </source>
</evidence>
<gene>
    <name evidence="6" type="ORF">SAMN04488065_0667</name>
</gene>
<name>A0A1H3WBD6_9EURY</name>
<dbReference type="EMBL" id="FNQT01000001">
    <property type="protein sequence ID" value="SDZ83578.1"/>
    <property type="molecule type" value="Genomic_DNA"/>
</dbReference>
<dbReference type="STRING" id="555874.SAMN04488065_0667"/>
<reference evidence="6 7" key="1">
    <citation type="submission" date="2016-10" db="EMBL/GenBank/DDBJ databases">
        <authorList>
            <person name="de Groot N.N."/>
        </authorList>
    </citation>
    <scope>NUCLEOTIDE SEQUENCE [LARGE SCALE GENOMIC DNA]</scope>
    <source>
        <strain evidence="6 7">CGMCC 1.8712</strain>
    </source>
</reference>
<evidence type="ECO:0000256" key="2">
    <source>
        <dbReference type="ARBA" id="ARBA00023008"/>
    </source>
</evidence>
<dbReference type="PROSITE" id="PS51257">
    <property type="entry name" value="PROKAR_LIPOPROTEIN"/>
    <property type="match status" value="1"/>
</dbReference>
<feature type="binding site" evidence="3">
    <location>
        <position position="162"/>
    </location>
    <ligand>
        <name>Cu cation</name>
        <dbReference type="ChEBI" id="CHEBI:23378"/>
    </ligand>
</feature>
<keyword evidence="7" id="KW-1185">Reference proteome</keyword>
<dbReference type="RefSeq" id="WP_092631389.1">
    <property type="nucleotide sequence ID" value="NZ_FNQT01000001.1"/>
</dbReference>
<sequence>MSRKPTRFVSRRQFAATFAGVVLAGCSSGGSGGESSDDGSSGDGSTATATGTPEPTSTSTATATPSPEADVTIEVGPDGNYLNFVPTRVRLSKGDTVEWVFKSSGHNVCCHPEHSSKAVLPDGAEPFGSHPSGNNEAVDPTGSRYTHTFETAGDYSYVCVLHAHNGMVGHLTVR</sequence>
<proteinExistence type="predicted"/>
<dbReference type="Gene3D" id="2.60.40.420">
    <property type="entry name" value="Cupredoxins - blue copper proteins"/>
    <property type="match status" value="1"/>
</dbReference>
<dbReference type="GO" id="GO:0009055">
    <property type="term" value="F:electron transfer activity"/>
    <property type="evidence" value="ECO:0007669"/>
    <property type="project" value="InterPro"/>
</dbReference>